<organism evidence="6 7">
    <name type="scientific">Enterobacter ludwigii</name>
    <dbReference type="NCBI Taxonomy" id="299767"/>
    <lineage>
        <taxon>Bacteria</taxon>
        <taxon>Pseudomonadati</taxon>
        <taxon>Pseudomonadota</taxon>
        <taxon>Gammaproteobacteria</taxon>
        <taxon>Enterobacterales</taxon>
        <taxon>Enterobacteriaceae</taxon>
        <taxon>Enterobacter</taxon>
        <taxon>Enterobacter cloacae complex</taxon>
    </lineage>
</organism>
<reference evidence="6 7" key="1">
    <citation type="journal article" date="2011" name="Stand. Genomic Sci.">
        <title>Complete genome of the onion pathogen Enterobacter cloacae EcWSU1.</title>
        <authorList>
            <person name="Humann J.L."/>
            <person name="Wildung M."/>
            <person name="Cheng C.H."/>
            <person name="Lee T."/>
            <person name="Stewart J.E."/>
            <person name="Drew J.C."/>
            <person name="Triplett E.W."/>
            <person name="Main D."/>
            <person name="Schroeder B.K."/>
        </authorList>
    </citation>
    <scope>NUCLEOTIDE SEQUENCE [LARGE SCALE GENOMIC DNA]</scope>
    <source>
        <strain evidence="6 7">EcWSU1</strain>
    </source>
</reference>
<dbReference type="EMBL" id="CP002886">
    <property type="protein sequence ID" value="AEW74469.1"/>
    <property type="molecule type" value="Genomic_DNA"/>
</dbReference>
<dbReference type="GO" id="GO:0015697">
    <property type="term" value="P:quaternary ammonium group transport"/>
    <property type="evidence" value="ECO:0007669"/>
    <property type="project" value="UniProtKB-ARBA"/>
</dbReference>
<feature type="domain" description="ABC transporter" evidence="5">
    <location>
        <begin position="24"/>
        <end position="257"/>
    </location>
</feature>
<dbReference type="PROSITE" id="PS50893">
    <property type="entry name" value="ABC_TRANSPORTER_2"/>
    <property type="match status" value="1"/>
</dbReference>
<dbReference type="SUPFAM" id="SSF52540">
    <property type="entry name" value="P-loop containing nucleoside triphosphate hydrolases"/>
    <property type="match status" value="1"/>
</dbReference>
<dbReference type="InterPro" id="IPR003593">
    <property type="entry name" value="AAA+_ATPase"/>
</dbReference>
<protein>
    <submittedName>
        <fullName evidence="6">Osmoprotectant uptake system ATP-binding protein YehX</fullName>
    </submittedName>
</protein>
<dbReference type="GO" id="GO:0005524">
    <property type="term" value="F:ATP binding"/>
    <property type="evidence" value="ECO:0007669"/>
    <property type="project" value="UniProtKB-KW"/>
</dbReference>
<evidence type="ECO:0000259" key="5">
    <source>
        <dbReference type="PROSITE" id="PS50893"/>
    </source>
</evidence>
<comment type="similarity">
    <text evidence="1">Belongs to the ABC transporter superfamily.</text>
</comment>
<accession>G8LJS1</accession>
<dbReference type="FunFam" id="3.40.50.300:FF:000425">
    <property type="entry name" value="Probable ABC transporter, ATP-binding subunit"/>
    <property type="match status" value="1"/>
</dbReference>
<dbReference type="GO" id="GO:0016887">
    <property type="term" value="F:ATP hydrolysis activity"/>
    <property type="evidence" value="ECO:0007669"/>
    <property type="project" value="InterPro"/>
</dbReference>
<dbReference type="InterPro" id="IPR027417">
    <property type="entry name" value="P-loop_NTPase"/>
</dbReference>
<dbReference type="Gene3D" id="3.40.50.300">
    <property type="entry name" value="P-loop containing nucleotide triphosphate hydrolases"/>
    <property type="match status" value="1"/>
</dbReference>
<keyword evidence="2" id="KW-0813">Transport</keyword>
<dbReference type="KEGG" id="eec:EcWSU1_03041"/>
<gene>
    <name evidence="6" type="primary">yehX</name>
    <name evidence="6" type="ORF">EcWSU1_03041</name>
</gene>
<dbReference type="PROSITE" id="PS00211">
    <property type="entry name" value="ABC_TRANSPORTER_1"/>
    <property type="match status" value="1"/>
</dbReference>
<dbReference type="Proteomes" id="UP000007838">
    <property type="component" value="Chromosome"/>
</dbReference>
<dbReference type="SMART" id="SM00382">
    <property type="entry name" value="AAA"/>
    <property type="match status" value="1"/>
</dbReference>
<evidence type="ECO:0000313" key="6">
    <source>
        <dbReference type="EMBL" id="AEW74469.1"/>
    </source>
</evidence>
<evidence type="ECO:0000256" key="1">
    <source>
        <dbReference type="ARBA" id="ARBA00005417"/>
    </source>
</evidence>
<keyword evidence="3" id="KW-0547">Nucleotide-binding</keyword>
<dbReference type="InterPro" id="IPR003439">
    <property type="entry name" value="ABC_transporter-like_ATP-bd"/>
</dbReference>
<evidence type="ECO:0000256" key="4">
    <source>
        <dbReference type="ARBA" id="ARBA00022840"/>
    </source>
</evidence>
<proteinExistence type="inferred from homology"/>
<name>G8LJS1_9ENTR</name>
<dbReference type="SUPFAM" id="SSF54631">
    <property type="entry name" value="CBS-domain pair"/>
    <property type="match status" value="1"/>
</dbReference>
<keyword evidence="4 6" id="KW-0067">ATP-binding</keyword>
<dbReference type="AlphaFoldDB" id="G8LJS1"/>
<dbReference type="eggNOG" id="COG1125">
    <property type="taxonomic scope" value="Bacteria"/>
</dbReference>
<evidence type="ECO:0000313" key="7">
    <source>
        <dbReference type="Proteomes" id="UP000007838"/>
    </source>
</evidence>
<dbReference type="Pfam" id="PF00005">
    <property type="entry name" value="ABC_tran"/>
    <property type="match status" value="1"/>
</dbReference>
<dbReference type="PANTHER" id="PTHR43117:SF5">
    <property type="entry name" value="GLYCINE BETAINE UPTAKE SYSTEM ATP-BINDING PROTEIN YEHX"/>
    <property type="match status" value="1"/>
</dbReference>
<sequence length="338" mass="37626">MRWRLSSTRCLPYGSRCSGEEPMIEFHDVSKTFAGRPAASHLNLNFAEGAFSVLIGTSGSGKSTTLKMINRLVEHDSGLIRFAGEEIRSLPVLELRRRMGYAIQSIGLFPHWTVAQNIATVLQLEKWSRAKTADRVDELMSLLGLEPALRDRYPHQLSGGQQQRVGVARALAANPQVLLMDEPFGALDPVTRAALQAEMTRIHRILGRTIILVTHDIDEALRLADHLVLMDHGEVVQQGTPLELLTWPKNDFVREFFGRSELGVRLLSLRTVSDYMRRQDATVRGEPLQEQMSLRDALSAFVARQCEVLPVADARGAPSGTLHFRDLLAGEVTREGTS</sequence>
<evidence type="ECO:0000256" key="2">
    <source>
        <dbReference type="ARBA" id="ARBA00022448"/>
    </source>
</evidence>
<dbReference type="InterPro" id="IPR017871">
    <property type="entry name" value="ABC_transporter-like_CS"/>
</dbReference>
<dbReference type="HOGENOM" id="CLU_000604_1_5_6"/>
<dbReference type="PANTHER" id="PTHR43117">
    <property type="entry name" value="OSMOPROTECTANT IMPORT ATP-BINDING PROTEIN OSMV"/>
    <property type="match status" value="1"/>
</dbReference>
<evidence type="ECO:0000256" key="3">
    <source>
        <dbReference type="ARBA" id="ARBA00022741"/>
    </source>
</evidence>
<dbReference type="InterPro" id="IPR046342">
    <property type="entry name" value="CBS_dom_sf"/>
</dbReference>